<evidence type="ECO:0000256" key="1">
    <source>
        <dbReference type="ARBA" id="ARBA00001971"/>
    </source>
</evidence>
<organism evidence="11 12">
    <name type="scientific">Pyricularia grisea</name>
    <name type="common">Crabgrass-specific blast fungus</name>
    <name type="synonym">Magnaporthe grisea</name>
    <dbReference type="NCBI Taxonomy" id="148305"/>
    <lineage>
        <taxon>Eukaryota</taxon>
        <taxon>Fungi</taxon>
        <taxon>Dikarya</taxon>
        <taxon>Ascomycota</taxon>
        <taxon>Pezizomycotina</taxon>
        <taxon>Sordariomycetes</taxon>
        <taxon>Sordariomycetidae</taxon>
        <taxon>Magnaporthales</taxon>
        <taxon>Pyriculariaceae</taxon>
        <taxon>Pyricularia</taxon>
    </lineage>
</organism>
<keyword evidence="6 8" id="KW-0408">Iron</keyword>
<feature type="binding site" description="axial binding residue" evidence="8">
    <location>
        <position position="480"/>
    </location>
    <ligand>
        <name>heme</name>
        <dbReference type="ChEBI" id="CHEBI:30413"/>
    </ligand>
    <ligandPart>
        <name>Fe</name>
        <dbReference type="ChEBI" id="CHEBI:18248"/>
    </ligandPart>
</feature>
<evidence type="ECO:0000313" key="11">
    <source>
        <dbReference type="Proteomes" id="UP000515153"/>
    </source>
</evidence>
<keyword evidence="10" id="KW-0472">Membrane</keyword>
<dbReference type="InterPro" id="IPR017972">
    <property type="entry name" value="Cyt_P450_CS"/>
</dbReference>
<evidence type="ECO:0000256" key="7">
    <source>
        <dbReference type="ARBA" id="ARBA00023033"/>
    </source>
</evidence>
<dbReference type="PROSITE" id="PS00086">
    <property type="entry name" value="CYTOCHROME_P450"/>
    <property type="match status" value="1"/>
</dbReference>
<keyword evidence="10" id="KW-0812">Transmembrane</keyword>
<keyword evidence="4 8" id="KW-0479">Metal-binding</keyword>
<dbReference type="InterPro" id="IPR050121">
    <property type="entry name" value="Cytochrome_P450_monoxygenase"/>
</dbReference>
<evidence type="ECO:0000256" key="4">
    <source>
        <dbReference type="ARBA" id="ARBA00022723"/>
    </source>
</evidence>
<reference evidence="12" key="2">
    <citation type="submission" date="2019-10" db="EMBL/GenBank/DDBJ databases">
        <authorList>
            <consortium name="NCBI Genome Project"/>
        </authorList>
    </citation>
    <scope>NUCLEOTIDE SEQUENCE</scope>
    <source>
        <strain evidence="12">NI907</strain>
    </source>
</reference>
<evidence type="ECO:0000256" key="10">
    <source>
        <dbReference type="SAM" id="Phobius"/>
    </source>
</evidence>
<dbReference type="GO" id="GO:0020037">
    <property type="term" value="F:heme binding"/>
    <property type="evidence" value="ECO:0007669"/>
    <property type="project" value="InterPro"/>
</dbReference>
<dbReference type="GeneID" id="41966418"/>
<dbReference type="SUPFAM" id="SSF48264">
    <property type="entry name" value="Cytochrome P450"/>
    <property type="match status" value="1"/>
</dbReference>
<dbReference type="PRINTS" id="PR00385">
    <property type="entry name" value="P450"/>
</dbReference>
<dbReference type="CDD" id="cd11058">
    <property type="entry name" value="CYP60B-like"/>
    <property type="match status" value="1"/>
</dbReference>
<dbReference type="Proteomes" id="UP000515153">
    <property type="component" value="Chromosome V"/>
</dbReference>
<keyword evidence="5 9" id="KW-0560">Oxidoreductase</keyword>
<comment type="cofactor">
    <cofactor evidence="1 8">
        <name>heme</name>
        <dbReference type="ChEBI" id="CHEBI:30413"/>
    </cofactor>
</comment>
<reference evidence="12" key="3">
    <citation type="submission" date="2025-08" db="UniProtKB">
        <authorList>
            <consortium name="RefSeq"/>
        </authorList>
    </citation>
    <scope>IDENTIFICATION</scope>
    <source>
        <strain evidence="12">NI907</strain>
    </source>
</reference>
<dbReference type="InterPro" id="IPR001128">
    <property type="entry name" value="Cyt_P450"/>
</dbReference>
<keyword evidence="10" id="KW-1133">Transmembrane helix</keyword>
<dbReference type="GO" id="GO:0004497">
    <property type="term" value="F:monooxygenase activity"/>
    <property type="evidence" value="ECO:0007669"/>
    <property type="project" value="UniProtKB-KW"/>
</dbReference>
<evidence type="ECO:0000256" key="9">
    <source>
        <dbReference type="RuleBase" id="RU000461"/>
    </source>
</evidence>
<evidence type="ECO:0000256" key="6">
    <source>
        <dbReference type="ARBA" id="ARBA00023004"/>
    </source>
</evidence>
<dbReference type="InterPro" id="IPR002401">
    <property type="entry name" value="Cyt_P450_E_grp-I"/>
</dbReference>
<dbReference type="RefSeq" id="XP_030976673.1">
    <property type="nucleotide sequence ID" value="XM_031131513.1"/>
</dbReference>
<dbReference type="PANTHER" id="PTHR24305">
    <property type="entry name" value="CYTOCHROME P450"/>
    <property type="match status" value="1"/>
</dbReference>
<name>A0A6P8AP52_PYRGI</name>
<dbReference type="PRINTS" id="PR00463">
    <property type="entry name" value="EP450I"/>
</dbReference>
<dbReference type="OrthoDB" id="1470350at2759"/>
<reference evidence="11 12" key="1">
    <citation type="journal article" date="2019" name="Mol. Biol. Evol.">
        <title>Blast fungal genomes show frequent chromosomal changes, gene gains and losses, and effector gene turnover.</title>
        <authorList>
            <person name="Gomez Luciano L.B."/>
            <person name="Jason Tsai I."/>
            <person name="Chuma I."/>
            <person name="Tosa Y."/>
            <person name="Chen Y.H."/>
            <person name="Li J.Y."/>
            <person name="Li M.Y."/>
            <person name="Jade Lu M.Y."/>
            <person name="Nakayashiki H."/>
            <person name="Li W.H."/>
        </authorList>
    </citation>
    <scope>NUCLEOTIDE SEQUENCE [LARGE SCALE GENOMIC DNA]</scope>
    <source>
        <strain evidence="11 12">NI907</strain>
    </source>
</reference>
<keyword evidence="7 9" id="KW-0503">Monooxygenase</keyword>
<evidence type="ECO:0000256" key="5">
    <source>
        <dbReference type="ARBA" id="ARBA00023002"/>
    </source>
</evidence>
<evidence type="ECO:0000313" key="12">
    <source>
        <dbReference type="RefSeq" id="XP_030976673.1"/>
    </source>
</evidence>
<dbReference type="Gene3D" id="1.10.630.10">
    <property type="entry name" value="Cytochrome P450"/>
    <property type="match status" value="1"/>
</dbReference>
<dbReference type="KEGG" id="pgri:PgNI_11547"/>
<proteinExistence type="inferred from homology"/>
<protein>
    <recommendedName>
        <fullName evidence="13">Isotrichodermin C-15 hydroxylase</fullName>
    </recommendedName>
</protein>
<feature type="transmembrane region" description="Helical" evidence="10">
    <location>
        <begin position="24"/>
        <end position="45"/>
    </location>
</feature>
<evidence type="ECO:0000256" key="8">
    <source>
        <dbReference type="PIRSR" id="PIRSR602401-1"/>
    </source>
</evidence>
<keyword evidence="11" id="KW-1185">Reference proteome</keyword>
<keyword evidence="3 8" id="KW-0349">Heme</keyword>
<gene>
    <name evidence="12" type="ORF">PgNI_11547</name>
</gene>
<evidence type="ECO:0000256" key="3">
    <source>
        <dbReference type="ARBA" id="ARBA00022617"/>
    </source>
</evidence>
<evidence type="ECO:0008006" key="13">
    <source>
        <dbReference type="Google" id="ProtNLM"/>
    </source>
</evidence>
<dbReference type="InterPro" id="IPR036396">
    <property type="entry name" value="Cyt_P450_sf"/>
</dbReference>
<dbReference type="GO" id="GO:0005506">
    <property type="term" value="F:iron ion binding"/>
    <property type="evidence" value="ECO:0007669"/>
    <property type="project" value="InterPro"/>
</dbReference>
<dbReference type="PANTHER" id="PTHR24305:SF29">
    <property type="entry name" value="BENZOATE-PARA-HYDROXYLASE"/>
    <property type="match status" value="1"/>
</dbReference>
<dbReference type="AlphaFoldDB" id="A0A6P8AP52"/>
<dbReference type="GO" id="GO:0016705">
    <property type="term" value="F:oxidoreductase activity, acting on paired donors, with incorporation or reduction of molecular oxygen"/>
    <property type="evidence" value="ECO:0007669"/>
    <property type="project" value="InterPro"/>
</dbReference>
<sequence length="553" mass="63049">MATSTLIPENILLWYAGKSTTERVTYAMEILGVGIAVYWIFLATYRLYFHPLAKFPGPPIRAITGMPYLYQSYVEGTFARKVRALHAEYGNVVRVAPNRLAVDGVVGWKDVHAVRAPNPEMPKLPGYYGPDSHRSLVASPTREGHQRHRRALAYGFSNTAMHEQEPVITYYVDMLIRQLSKRSKEGPLDMAMWFNFLSFDVVGDLAFADSFQILKKGKYHPWTSNLIKGIEGATLNRFFLFSSPILAPLALLDLNGTIKTFWENRRIADSKTKARIDLGPDPPVQTDLIGRDGKPVVRKDFVGYMLRFNQKASNEALSEVEMKRNANIIMNAGSETTATALAVLTFMFSLPENRIWMERATEEVRKTFKSEDEINLHSVSNEPLPILRACSEEALRFHPPAPDMPPRLCPGGTVGGYYVPKGAIVQVSQLATYHNPDHFLECDDFRPQRFLPPDHPLYEKRFANDNFSVFKPFSYGNRDCMGKNLAYIEMRFVMCRILFRFDYLGLDYKGGATDQWLNEHRAFIVWKKPPLMVIFREREGLVPLEPPKDEDDS</sequence>
<dbReference type="Pfam" id="PF00067">
    <property type="entry name" value="p450"/>
    <property type="match status" value="1"/>
</dbReference>
<comment type="similarity">
    <text evidence="2 9">Belongs to the cytochrome P450 family.</text>
</comment>
<evidence type="ECO:0000256" key="2">
    <source>
        <dbReference type="ARBA" id="ARBA00010617"/>
    </source>
</evidence>
<accession>A0A6P8AP52</accession>